<evidence type="ECO:0000259" key="2">
    <source>
        <dbReference type="Pfam" id="PF24009"/>
    </source>
</evidence>
<dbReference type="Pfam" id="PF24010">
    <property type="entry name" value="DUF7324"/>
    <property type="match status" value="1"/>
</dbReference>
<reference evidence="3 4" key="1">
    <citation type="submission" date="2019-05" db="EMBL/GenBank/DDBJ databases">
        <authorList>
            <person name="Bortz R.L."/>
            <person name="Snisky T."/>
            <person name="Capreri D."/>
            <person name="Dobina S."/>
            <person name="Lemmon M."/>
            <person name="Nisperos M."/>
            <person name="Soffer N."/>
            <person name="Tsuchihashi K."/>
            <person name="Butela K.A."/>
            <person name="Garlena R.A."/>
            <person name="Russell D.A."/>
            <person name="Pope W.H."/>
            <person name="Jacobs-Sera D."/>
            <person name="Hatfull G.F."/>
        </authorList>
    </citation>
    <scope>NUCLEOTIDE SEQUENCE [LARGE SCALE GENOMIC DNA]</scope>
</reference>
<name>A0A514A350_9CAUD</name>
<gene>
    <name evidence="3" type="primary">43</name>
    <name evidence="3" type="ORF">SEA_MADELINE_43</name>
</gene>
<feature type="region of interest" description="Disordered" evidence="1">
    <location>
        <begin position="88"/>
        <end position="110"/>
    </location>
</feature>
<dbReference type="Proteomes" id="UP000316333">
    <property type="component" value="Segment"/>
</dbReference>
<feature type="domain" description="DUF7323" evidence="2">
    <location>
        <begin position="1"/>
        <end position="57"/>
    </location>
</feature>
<dbReference type="RefSeq" id="YP_010652667.1">
    <property type="nucleotide sequence ID" value="NC_070788.1"/>
</dbReference>
<accession>A0A514A350</accession>
<proteinExistence type="predicted"/>
<dbReference type="KEGG" id="vg:77928492"/>
<keyword evidence="4" id="KW-1185">Reference proteome</keyword>
<dbReference type="EMBL" id="MK919469">
    <property type="protein sequence ID" value="QDH47646.1"/>
    <property type="molecule type" value="Genomic_DNA"/>
</dbReference>
<evidence type="ECO:0000313" key="4">
    <source>
        <dbReference type="Proteomes" id="UP000316333"/>
    </source>
</evidence>
<dbReference type="Pfam" id="PF24009">
    <property type="entry name" value="DUF7323"/>
    <property type="match status" value="1"/>
</dbReference>
<protein>
    <recommendedName>
        <fullName evidence="2">DUF7323 domain-containing protein</fullName>
    </recommendedName>
</protein>
<evidence type="ECO:0000313" key="3">
    <source>
        <dbReference type="EMBL" id="QDH47646.1"/>
    </source>
</evidence>
<organism evidence="3 4">
    <name type="scientific">Gordonia phage Madeline</name>
    <dbReference type="NCBI Taxonomy" id="2591189"/>
    <lineage>
        <taxon>Viruses</taxon>
        <taxon>Duplodnaviria</taxon>
        <taxon>Heunggongvirae</taxon>
        <taxon>Uroviricota</taxon>
        <taxon>Caudoviricetes</taxon>
        <taxon>Nymbaxtervirinae</taxon>
        <taxon>Nymphadoravirus</taxon>
        <taxon>Nymphadoravirus madeline</taxon>
    </lineage>
</organism>
<dbReference type="InterPro" id="IPR055747">
    <property type="entry name" value="DUF7323"/>
</dbReference>
<evidence type="ECO:0000256" key="1">
    <source>
        <dbReference type="SAM" id="MobiDB-lite"/>
    </source>
</evidence>
<sequence>MIAAVWRPSRRDEPWAVVGVEKYYPGGEYADVVFEIPGTTVIDMIRMVPLEDIEVRPRSIVRALTADFTDHSRADRCRCGGLRDSGTPRPAVVAQAGAGGEAAPVTNLST</sequence>
<dbReference type="GeneID" id="77928492"/>
<dbReference type="InterPro" id="IPR055748">
    <property type="entry name" value="DUF7324"/>
</dbReference>